<dbReference type="Proteomes" id="UP000663845">
    <property type="component" value="Unassembled WGS sequence"/>
</dbReference>
<keyword evidence="3" id="KW-0732">Signal</keyword>
<dbReference type="Gene3D" id="3.50.30.50">
    <property type="entry name" value="Putative cyclase"/>
    <property type="match status" value="1"/>
</dbReference>
<keyword evidence="2" id="KW-0472">Membrane</keyword>
<dbReference type="AlphaFoldDB" id="A0A813XVD0"/>
<dbReference type="EMBL" id="CAJOAZ010005186">
    <property type="protein sequence ID" value="CAF4090705.1"/>
    <property type="molecule type" value="Genomic_DNA"/>
</dbReference>
<organism evidence="4 8">
    <name type="scientific">Adineta steineri</name>
    <dbReference type="NCBI Taxonomy" id="433720"/>
    <lineage>
        <taxon>Eukaryota</taxon>
        <taxon>Metazoa</taxon>
        <taxon>Spiralia</taxon>
        <taxon>Gnathifera</taxon>
        <taxon>Rotifera</taxon>
        <taxon>Eurotatoria</taxon>
        <taxon>Bdelloidea</taxon>
        <taxon>Adinetida</taxon>
        <taxon>Adinetidae</taxon>
        <taxon>Adineta</taxon>
    </lineage>
</organism>
<dbReference type="Pfam" id="PF04199">
    <property type="entry name" value="Cyclase"/>
    <property type="match status" value="1"/>
</dbReference>
<keyword evidence="2" id="KW-0812">Transmembrane</keyword>
<gene>
    <name evidence="5" type="ORF">IZO911_LOCUS43536</name>
    <name evidence="4" type="ORF">JYZ213_LOCUS9231</name>
    <name evidence="7" type="ORF">KXQ929_LOCUS35149</name>
    <name evidence="6" type="ORF">OXD698_LOCUS34869</name>
</gene>
<dbReference type="GO" id="GO:0019441">
    <property type="term" value="P:L-tryptophan catabolic process to kynurenine"/>
    <property type="evidence" value="ECO:0007669"/>
    <property type="project" value="InterPro"/>
</dbReference>
<name>A0A813XVD0_9BILA</name>
<dbReference type="PANTHER" id="PTHR31118">
    <property type="entry name" value="CYCLASE-LIKE PROTEIN 2"/>
    <property type="match status" value="1"/>
</dbReference>
<dbReference type="InterPro" id="IPR007325">
    <property type="entry name" value="KFase/CYL"/>
</dbReference>
<dbReference type="EMBL" id="CAJOBB010005008">
    <property type="protein sequence ID" value="CAF4112224.1"/>
    <property type="molecule type" value="Genomic_DNA"/>
</dbReference>
<dbReference type="Proteomes" id="UP000663868">
    <property type="component" value="Unassembled WGS sequence"/>
</dbReference>
<keyword evidence="2" id="KW-1133">Transmembrane helix</keyword>
<comment type="similarity">
    <text evidence="1">Belongs to the Cyclase 1 superfamily.</text>
</comment>
<accession>A0A813XVD0</accession>
<evidence type="ECO:0000313" key="7">
    <source>
        <dbReference type="EMBL" id="CAF4112224.1"/>
    </source>
</evidence>
<evidence type="ECO:0000313" key="8">
    <source>
        <dbReference type="Proteomes" id="UP000663845"/>
    </source>
</evidence>
<dbReference type="PANTHER" id="PTHR31118:SF12">
    <property type="entry name" value="CYCLASE-LIKE PROTEIN 2"/>
    <property type="match status" value="1"/>
</dbReference>
<feature type="signal peptide" evidence="3">
    <location>
        <begin position="1"/>
        <end position="17"/>
    </location>
</feature>
<evidence type="ECO:0000313" key="4">
    <source>
        <dbReference type="EMBL" id="CAF0876139.1"/>
    </source>
</evidence>
<evidence type="ECO:0000256" key="3">
    <source>
        <dbReference type="SAM" id="SignalP"/>
    </source>
</evidence>
<comment type="caution">
    <text evidence="4">The sequence shown here is derived from an EMBL/GenBank/DDBJ whole genome shotgun (WGS) entry which is preliminary data.</text>
</comment>
<sequence length="303" mass="34538">MLLLLFILLQILNLSSTIPLSYIDLSHTIDPSIPYFPSQTRFNFTQRFVQWVNEENSYFYSTNSFITGEHMGTHIDAPYHFSPTGWKVDEIPLKNLISVHARLIDVSKQCKKDKNYLITIDDVKKASLTIPEIDEDTGEIFLFTLIFYTGWTKYWPDQTSYAGGESHLEFPGLSEELAIYLVNTYGDNLVGVGLDTLSTDYGQTKTYPVHQILAKHNKYGLENLALVDNLITNVGKNFFTLDIFPMKIGNGTGAPCRVLARINSIRKNTTNWFGLLVFLFIAFLIGFVVKIIYDVKCNPNKEF</sequence>
<evidence type="ECO:0000313" key="5">
    <source>
        <dbReference type="EMBL" id="CAF1472479.1"/>
    </source>
</evidence>
<dbReference type="Proteomes" id="UP000663860">
    <property type="component" value="Unassembled WGS sequence"/>
</dbReference>
<protein>
    <recommendedName>
        <fullName evidence="9">Kynurenine formamidase</fullName>
    </recommendedName>
</protein>
<proteinExistence type="inferred from homology"/>
<dbReference type="GO" id="GO:0004061">
    <property type="term" value="F:arylformamidase activity"/>
    <property type="evidence" value="ECO:0007669"/>
    <property type="project" value="InterPro"/>
</dbReference>
<dbReference type="EMBL" id="CAJNOG010000064">
    <property type="protein sequence ID" value="CAF0876139.1"/>
    <property type="molecule type" value="Genomic_DNA"/>
</dbReference>
<feature type="chain" id="PRO_5036223501" description="Kynurenine formamidase" evidence="3">
    <location>
        <begin position="18"/>
        <end position="303"/>
    </location>
</feature>
<evidence type="ECO:0000313" key="6">
    <source>
        <dbReference type="EMBL" id="CAF4090705.1"/>
    </source>
</evidence>
<dbReference type="Proteomes" id="UP000663844">
    <property type="component" value="Unassembled WGS sequence"/>
</dbReference>
<feature type="transmembrane region" description="Helical" evidence="2">
    <location>
        <begin position="272"/>
        <end position="293"/>
    </location>
</feature>
<reference evidence="4" key="1">
    <citation type="submission" date="2021-02" db="EMBL/GenBank/DDBJ databases">
        <authorList>
            <person name="Nowell W R."/>
        </authorList>
    </citation>
    <scope>NUCLEOTIDE SEQUENCE</scope>
</reference>
<dbReference type="InterPro" id="IPR037175">
    <property type="entry name" value="KFase_sf"/>
</dbReference>
<evidence type="ECO:0008006" key="9">
    <source>
        <dbReference type="Google" id="ProtNLM"/>
    </source>
</evidence>
<evidence type="ECO:0000256" key="1">
    <source>
        <dbReference type="ARBA" id="ARBA00007865"/>
    </source>
</evidence>
<dbReference type="SUPFAM" id="SSF102198">
    <property type="entry name" value="Putative cyclase"/>
    <property type="match status" value="1"/>
</dbReference>
<dbReference type="EMBL" id="CAJNOE010002196">
    <property type="protein sequence ID" value="CAF1472479.1"/>
    <property type="molecule type" value="Genomic_DNA"/>
</dbReference>
<evidence type="ECO:0000256" key="2">
    <source>
        <dbReference type="SAM" id="Phobius"/>
    </source>
</evidence>